<dbReference type="EMBL" id="DS959134">
    <property type="protein sequence ID" value="EEC19317.1"/>
    <property type="molecule type" value="Genomic_DNA"/>
</dbReference>
<evidence type="ECO:0000313" key="1">
    <source>
        <dbReference type="EMBL" id="EEC19317.1"/>
    </source>
</evidence>
<evidence type="ECO:0000313" key="2">
    <source>
        <dbReference type="EnsemblMetazoa" id="ISCW023708-PA"/>
    </source>
</evidence>
<name>B7QKE5_IXOSC</name>
<dbReference type="PaxDb" id="6945-B7QKE5"/>
<protein>
    <submittedName>
        <fullName evidence="1 2">Uncharacterized protein</fullName>
    </submittedName>
</protein>
<dbReference type="HOGENOM" id="CLU_1679902_0_0_1"/>
<organism>
    <name type="scientific">Ixodes scapularis</name>
    <name type="common">Black-legged tick</name>
    <name type="synonym">Deer tick</name>
    <dbReference type="NCBI Taxonomy" id="6945"/>
    <lineage>
        <taxon>Eukaryota</taxon>
        <taxon>Metazoa</taxon>
        <taxon>Ecdysozoa</taxon>
        <taxon>Arthropoda</taxon>
        <taxon>Chelicerata</taxon>
        <taxon>Arachnida</taxon>
        <taxon>Acari</taxon>
        <taxon>Parasitiformes</taxon>
        <taxon>Ixodida</taxon>
        <taxon>Ixodoidea</taxon>
        <taxon>Ixodidae</taxon>
        <taxon>Ixodinae</taxon>
        <taxon>Ixodes</taxon>
    </lineage>
</organism>
<gene>
    <name evidence="1" type="ORF">IscW_ISCW023708</name>
</gene>
<proteinExistence type="predicted"/>
<dbReference type="InParanoid" id="B7QKE5"/>
<dbReference type="EnsemblMetazoa" id="ISCW023708-RA">
    <property type="protein sequence ID" value="ISCW023708-PA"/>
    <property type="gene ID" value="ISCW023708"/>
</dbReference>
<reference evidence="2" key="2">
    <citation type="submission" date="2020-05" db="UniProtKB">
        <authorList>
            <consortium name="EnsemblMetazoa"/>
        </authorList>
    </citation>
    <scope>IDENTIFICATION</scope>
    <source>
        <strain evidence="2">wikel</strain>
    </source>
</reference>
<dbReference type="VEuPathDB" id="VectorBase:ISCI023708"/>
<reference evidence="1 3" key="1">
    <citation type="submission" date="2008-03" db="EMBL/GenBank/DDBJ databases">
        <title>Annotation of Ixodes scapularis.</title>
        <authorList>
            <consortium name="Ixodes scapularis Genome Project Consortium"/>
            <person name="Caler E."/>
            <person name="Hannick L.I."/>
            <person name="Bidwell S."/>
            <person name="Joardar V."/>
            <person name="Thiagarajan M."/>
            <person name="Amedeo P."/>
            <person name="Galinsky K.J."/>
            <person name="Schobel S."/>
            <person name="Inman J."/>
            <person name="Hostetler J."/>
            <person name="Miller J."/>
            <person name="Hammond M."/>
            <person name="Megy K."/>
            <person name="Lawson D."/>
            <person name="Kodira C."/>
            <person name="Sutton G."/>
            <person name="Meyer J."/>
            <person name="Hill C.A."/>
            <person name="Birren B."/>
            <person name="Nene V."/>
            <person name="Collins F."/>
            <person name="Alarcon-Chaidez F."/>
            <person name="Wikel S."/>
            <person name="Strausberg R."/>
        </authorList>
    </citation>
    <scope>NUCLEOTIDE SEQUENCE [LARGE SCALE GENOMIC DNA]</scope>
    <source>
        <strain evidence="3">Wikel</strain>
        <strain evidence="1">Wikel colony</strain>
    </source>
</reference>
<sequence length="157" mass="17561">MKTTFHFVFRRWRNYQPRPEAGQHGDSIRHPSDSEGIRYPLWPRPLNHGNSCWLYIIPFVHPETHEAGGVHQERFKPLSALPTWRSHFHCSNEKRPDLPKPQGLIQPRGGHAAATDAVQGLAAVAQQTPSTYACCTPVAALVAGENAPLVRCRSLSL</sequence>
<accession>B7QKE5</accession>
<dbReference type="Proteomes" id="UP000001555">
    <property type="component" value="Unassembled WGS sequence"/>
</dbReference>
<dbReference type="VEuPathDB" id="VectorBase:ISCW023708"/>
<dbReference type="EMBL" id="ABJB010296229">
    <property type="status" value="NOT_ANNOTATED_CDS"/>
    <property type="molecule type" value="Genomic_DNA"/>
</dbReference>
<evidence type="ECO:0000313" key="3">
    <source>
        <dbReference type="Proteomes" id="UP000001555"/>
    </source>
</evidence>
<dbReference type="AlphaFoldDB" id="B7QKE5"/>
<keyword evidence="3" id="KW-1185">Reference proteome</keyword>